<feature type="region of interest" description="Disordered" evidence="1">
    <location>
        <begin position="1"/>
        <end position="25"/>
    </location>
</feature>
<evidence type="ECO:0000313" key="3">
    <source>
        <dbReference type="Proteomes" id="UP001501563"/>
    </source>
</evidence>
<organism evidence="2 3">
    <name type="scientific">Streptomyces lannensis</name>
    <dbReference type="NCBI Taxonomy" id="766498"/>
    <lineage>
        <taxon>Bacteria</taxon>
        <taxon>Bacillati</taxon>
        <taxon>Actinomycetota</taxon>
        <taxon>Actinomycetes</taxon>
        <taxon>Kitasatosporales</taxon>
        <taxon>Streptomycetaceae</taxon>
        <taxon>Streptomyces</taxon>
    </lineage>
</organism>
<keyword evidence="3" id="KW-1185">Reference proteome</keyword>
<dbReference type="RefSeq" id="WP_345554414.1">
    <property type="nucleotide sequence ID" value="NZ_BAAAZA010000061.1"/>
</dbReference>
<gene>
    <name evidence="2" type="ORF">GCM10022207_89010</name>
</gene>
<accession>A0ABP7LP40</accession>
<feature type="compositionally biased region" description="Polar residues" evidence="1">
    <location>
        <begin position="81"/>
        <end position="95"/>
    </location>
</feature>
<dbReference type="Proteomes" id="UP001501563">
    <property type="component" value="Unassembled WGS sequence"/>
</dbReference>
<comment type="caution">
    <text evidence="2">The sequence shown here is derived from an EMBL/GenBank/DDBJ whole genome shotgun (WGS) entry which is preliminary data.</text>
</comment>
<protein>
    <submittedName>
        <fullName evidence="2">Uncharacterized protein</fullName>
    </submittedName>
</protein>
<evidence type="ECO:0000256" key="1">
    <source>
        <dbReference type="SAM" id="MobiDB-lite"/>
    </source>
</evidence>
<reference evidence="3" key="1">
    <citation type="journal article" date="2019" name="Int. J. Syst. Evol. Microbiol.">
        <title>The Global Catalogue of Microorganisms (GCM) 10K type strain sequencing project: providing services to taxonomists for standard genome sequencing and annotation.</title>
        <authorList>
            <consortium name="The Broad Institute Genomics Platform"/>
            <consortium name="The Broad Institute Genome Sequencing Center for Infectious Disease"/>
            <person name="Wu L."/>
            <person name="Ma J."/>
        </authorList>
    </citation>
    <scope>NUCLEOTIDE SEQUENCE [LARGE SCALE GENOMIC DNA]</scope>
    <source>
        <strain evidence="3">JCM 16578</strain>
    </source>
</reference>
<feature type="region of interest" description="Disordered" evidence="1">
    <location>
        <begin position="77"/>
        <end position="104"/>
    </location>
</feature>
<name>A0ABP7LP40_9ACTN</name>
<dbReference type="EMBL" id="BAAAZA010000061">
    <property type="protein sequence ID" value="GAA3905824.1"/>
    <property type="molecule type" value="Genomic_DNA"/>
</dbReference>
<evidence type="ECO:0000313" key="2">
    <source>
        <dbReference type="EMBL" id="GAA3905824.1"/>
    </source>
</evidence>
<sequence>MPPAFVHRITKYDPADPDEHGSYRGAEEAVSDHGPVDAAYLEAISAFTEAAGIDRLEIREPSVAGLVHLGAQPAVEGHVSAGSSRLTSPVTTTGRRSPWRWPRS</sequence>
<proteinExistence type="predicted"/>
<feature type="compositionally biased region" description="Basic and acidic residues" evidence="1">
    <location>
        <begin position="10"/>
        <end position="25"/>
    </location>
</feature>